<keyword evidence="2" id="KW-1185">Reference proteome</keyword>
<protein>
    <submittedName>
        <fullName evidence="1">Uncharacterized protein</fullName>
    </submittedName>
</protein>
<sequence>MNNKAGYLWLDPAVFDIKINCDAGSNKIVEVQTGVIGIEEKNDNRVEHEKGTFFASIWRNILVFLLCISFAKGADLRDRHPREQGMSMNFCEIYTSPVSKSSGPWNGSMCSTKLKQIQCPKGKKKGCMPLVFGDWFFAACIKKFEDLKDDQCILITQIRGSNQKVAQCYEGKEYCLLPVFTSPPISSKSTRPLTSNATNASSNKSTDNWTTVLAFLLCYWFIA</sequence>
<organism evidence="1 2">
    <name type="scientific">Magallana gigas</name>
    <name type="common">Pacific oyster</name>
    <name type="synonym">Crassostrea gigas</name>
    <dbReference type="NCBI Taxonomy" id="29159"/>
    <lineage>
        <taxon>Eukaryota</taxon>
        <taxon>Metazoa</taxon>
        <taxon>Spiralia</taxon>
        <taxon>Lophotrochozoa</taxon>
        <taxon>Mollusca</taxon>
        <taxon>Bivalvia</taxon>
        <taxon>Autobranchia</taxon>
        <taxon>Pteriomorphia</taxon>
        <taxon>Ostreida</taxon>
        <taxon>Ostreoidea</taxon>
        <taxon>Ostreidae</taxon>
        <taxon>Magallana</taxon>
    </lineage>
</organism>
<evidence type="ECO:0000313" key="1">
    <source>
        <dbReference type="EnsemblMetazoa" id="G18205.1:cds"/>
    </source>
</evidence>
<dbReference type="EnsemblMetazoa" id="G18205.1">
    <property type="protein sequence ID" value="G18205.1:cds"/>
    <property type="gene ID" value="G18205"/>
</dbReference>
<evidence type="ECO:0000313" key="2">
    <source>
        <dbReference type="Proteomes" id="UP000005408"/>
    </source>
</evidence>
<name>A0A8W8JAX9_MAGGI</name>
<reference evidence="1" key="1">
    <citation type="submission" date="2022-08" db="UniProtKB">
        <authorList>
            <consortium name="EnsemblMetazoa"/>
        </authorList>
    </citation>
    <scope>IDENTIFICATION</scope>
    <source>
        <strain evidence="1">05x7-T-G4-1.051#20</strain>
    </source>
</reference>
<proteinExistence type="predicted"/>
<dbReference type="AlphaFoldDB" id="A0A8W8JAX9"/>
<dbReference type="Proteomes" id="UP000005408">
    <property type="component" value="Unassembled WGS sequence"/>
</dbReference>
<accession>A0A8W8JAX9</accession>